<comment type="caution">
    <text evidence="13">The sequence shown here is derived from an EMBL/GenBank/DDBJ whole genome shotgun (WGS) entry which is preliminary data.</text>
</comment>
<dbReference type="InterPro" id="IPR011545">
    <property type="entry name" value="DEAD/DEAH_box_helicase_dom"/>
</dbReference>
<evidence type="ECO:0000259" key="11">
    <source>
        <dbReference type="PROSITE" id="PS51192"/>
    </source>
</evidence>
<evidence type="ECO:0000256" key="7">
    <source>
        <dbReference type="ARBA" id="ARBA00024355"/>
    </source>
</evidence>
<evidence type="ECO:0000256" key="6">
    <source>
        <dbReference type="ARBA" id="ARBA00022884"/>
    </source>
</evidence>
<dbReference type="CDD" id="cd18787">
    <property type="entry name" value="SF2_C_DEAD"/>
    <property type="match status" value="1"/>
</dbReference>
<feature type="compositionally biased region" description="Basic residues" evidence="10">
    <location>
        <begin position="433"/>
        <end position="445"/>
    </location>
</feature>
<dbReference type="InterPro" id="IPR014001">
    <property type="entry name" value="Helicase_ATP-bd"/>
</dbReference>
<comment type="similarity">
    <text evidence="7">Belongs to the DEAD box helicase family. DDX52/ROK1 subfamily.</text>
</comment>
<reference evidence="13 14" key="1">
    <citation type="submission" date="2024-06" db="EMBL/GenBank/DDBJ databases">
        <authorList>
            <person name="Kraege A."/>
            <person name="Thomma B."/>
        </authorList>
    </citation>
    <scope>NUCLEOTIDE SEQUENCE [LARGE SCALE GENOMIC DNA]</scope>
</reference>
<dbReference type="SMART" id="SM00490">
    <property type="entry name" value="HELICc"/>
    <property type="match status" value="1"/>
</dbReference>
<accession>A0ABP1FI67</accession>
<dbReference type="SMART" id="SM00487">
    <property type="entry name" value="DEXDc"/>
    <property type="match status" value="1"/>
</dbReference>
<keyword evidence="5 9" id="KW-0067">ATP-binding</keyword>
<evidence type="ECO:0000256" key="10">
    <source>
        <dbReference type="SAM" id="MobiDB-lite"/>
    </source>
</evidence>
<dbReference type="InterPro" id="IPR050079">
    <property type="entry name" value="DEAD_box_RNA_helicase"/>
</dbReference>
<dbReference type="PANTHER" id="PTHR47959:SF15">
    <property type="entry name" value="RNA HELICASE"/>
    <property type="match status" value="1"/>
</dbReference>
<dbReference type="Pfam" id="PF00270">
    <property type="entry name" value="DEAD"/>
    <property type="match status" value="1"/>
</dbReference>
<dbReference type="EMBL" id="CAXHTA020000002">
    <property type="protein sequence ID" value="CAL5219648.1"/>
    <property type="molecule type" value="Genomic_DNA"/>
</dbReference>
<dbReference type="SUPFAM" id="SSF52540">
    <property type="entry name" value="P-loop containing nucleoside triphosphate hydrolases"/>
    <property type="match status" value="1"/>
</dbReference>
<dbReference type="Proteomes" id="UP001497392">
    <property type="component" value="Unassembled WGS sequence"/>
</dbReference>
<dbReference type="InterPro" id="IPR027417">
    <property type="entry name" value="P-loop_NTPase"/>
</dbReference>
<dbReference type="EC" id="3.6.4.13" evidence="1"/>
<dbReference type="PROSITE" id="PS51194">
    <property type="entry name" value="HELICASE_CTER"/>
    <property type="match status" value="1"/>
</dbReference>
<proteinExistence type="inferred from homology"/>
<dbReference type="Pfam" id="PF00271">
    <property type="entry name" value="Helicase_C"/>
    <property type="match status" value="1"/>
</dbReference>
<keyword evidence="14" id="KW-1185">Reference proteome</keyword>
<keyword evidence="4 9" id="KW-0347">Helicase</keyword>
<feature type="domain" description="Helicase C-terminal" evidence="12">
    <location>
        <begin position="268"/>
        <end position="429"/>
    </location>
</feature>
<dbReference type="InterPro" id="IPR001650">
    <property type="entry name" value="Helicase_C-like"/>
</dbReference>
<evidence type="ECO:0000256" key="2">
    <source>
        <dbReference type="ARBA" id="ARBA00022741"/>
    </source>
</evidence>
<evidence type="ECO:0000313" key="14">
    <source>
        <dbReference type="Proteomes" id="UP001497392"/>
    </source>
</evidence>
<feature type="compositionally biased region" description="Low complexity" evidence="10">
    <location>
        <begin position="446"/>
        <end position="461"/>
    </location>
</feature>
<evidence type="ECO:0000256" key="5">
    <source>
        <dbReference type="ARBA" id="ARBA00022840"/>
    </source>
</evidence>
<gene>
    <name evidence="13" type="primary">g1528</name>
    <name evidence="13" type="ORF">VP750_LOCUS1307</name>
</gene>
<dbReference type="InterPro" id="IPR044764">
    <property type="entry name" value="DDX52/Rok1_DEADc"/>
</dbReference>
<feature type="region of interest" description="Disordered" evidence="10">
    <location>
        <begin position="433"/>
        <end position="470"/>
    </location>
</feature>
<comment type="catalytic activity">
    <reaction evidence="8">
        <text>ATP + H2O = ADP + phosphate + H(+)</text>
        <dbReference type="Rhea" id="RHEA:13065"/>
        <dbReference type="ChEBI" id="CHEBI:15377"/>
        <dbReference type="ChEBI" id="CHEBI:15378"/>
        <dbReference type="ChEBI" id="CHEBI:30616"/>
        <dbReference type="ChEBI" id="CHEBI:43474"/>
        <dbReference type="ChEBI" id="CHEBI:456216"/>
        <dbReference type="EC" id="3.6.4.13"/>
    </reaction>
</comment>
<protein>
    <recommendedName>
        <fullName evidence="1">RNA helicase</fullName>
        <ecNumber evidence="1">3.6.4.13</ecNumber>
    </recommendedName>
</protein>
<evidence type="ECO:0000256" key="9">
    <source>
        <dbReference type="RuleBase" id="RU000492"/>
    </source>
</evidence>
<keyword evidence="2 9" id="KW-0547">Nucleotide-binding</keyword>
<keyword evidence="3 9" id="KW-0378">Hydrolase</keyword>
<organism evidence="13 14">
    <name type="scientific">Coccomyxa viridis</name>
    <dbReference type="NCBI Taxonomy" id="1274662"/>
    <lineage>
        <taxon>Eukaryota</taxon>
        <taxon>Viridiplantae</taxon>
        <taxon>Chlorophyta</taxon>
        <taxon>core chlorophytes</taxon>
        <taxon>Trebouxiophyceae</taxon>
        <taxon>Trebouxiophyceae incertae sedis</taxon>
        <taxon>Coccomyxaceae</taxon>
        <taxon>Coccomyxa</taxon>
    </lineage>
</organism>
<evidence type="ECO:0000313" key="13">
    <source>
        <dbReference type="EMBL" id="CAL5219648.1"/>
    </source>
</evidence>
<feature type="domain" description="Helicase ATP-binding" evidence="11">
    <location>
        <begin position="87"/>
        <end position="257"/>
    </location>
</feature>
<name>A0ABP1FI67_9CHLO</name>
<evidence type="ECO:0000259" key="12">
    <source>
        <dbReference type="PROSITE" id="PS51194"/>
    </source>
</evidence>
<evidence type="ECO:0000256" key="1">
    <source>
        <dbReference type="ARBA" id="ARBA00012552"/>
    </source>
</evidence>
<dbReference type="CDD" id="cd17957">
    <property type="entry name" value="DEADc_DDX52"/>
    <property type="match status" value="1"/>
</dbReference>
<evidence type="ECO:0000256" key="3">
    <source>
        <dbReference type="ARBA" id="ARBA00022801"/>
    </source>
</evidence>
<dbReference type="PANTHER" id="PTHR47959">
    <property type="entry name" value="ATP-DEPENDENT RNA HELICASE RHLE-RELATED"/>
    <property type="match status" value="1"/>
</dbReference>
<dbReference type="Gene3D" id="3.40.50.300">
    <property type="entry name" value="P-loop containing nucleotide triphosphate hydrolases"/>
    <property type="match status" value="2"/>
</dbReference>
<dbReference type="PROSITE" id="PS00039">
    <property type="entry name" value="DEAD_ATP_HELICASE"/>
    <property type="match status" value="1"/>
</dbReference>
<sequence>MDHLFELGPARLTTCVDVWLHLNGLDAAQAANVLRKHYQIHVKGSNVTPPLQGFEEVKKKRKFYEKLLANTKASGFTTPTPVQRQVLPLLLHHREVLAVAPTGSGKTLAYLLPIIIHAKVAALRSHQGIKALVMSPTRELAEQITRVLLRLVQGLHLSCCLINSAAVVAGTDFSKTDIAVATPLRLSKVAKQTDLSSVRYLILDEADKLFEEGLFKQTDRVIKACSHPRLVVALFSATLPESVEELARSILRDPVRVTVGQRNVPASAVEQRLVYVGQEAGKLMALRDALRSGLRPPVLVFVNSRQRATVLHRDLALEGVRVASISAEQTPAARTDAVDRFREGHIHVLVCTDLMARGIDFINVQTVVNYDFPQSAVDYIHRVGRTGRAHRHGEAITFFEEKDSGQLRRIANLMQSSGMAVPDWMRNLRKEKPHLKQLKHDKRKAQAAATATGAAKQQQLGQDRKRRKPT</sequence>
<dbReference type="InterPro" id="IPR000629">
    <property type="entry name" value="RNA-helicase_DEAD-box_CS"/>
</dbReference>
<keyword evidence="6" id="KW-0694">RNA-binding</keyword>
<dbReference type="PROSITE" id="PS51192">
    <property type="entry name" value="HELICASE_ATP_BIND_1"/>
    <property type="match status" value="1"/>
</dbReference>
<evidence type="ECO:0000256" key="4">
    <source>
        <dbReference type="ARBA" id="ARBA00022806"/>
    </source>
</evidence>
<evidence type="ECO:0000256" key="8">
    <source>
        <dbReference type="ARBA" id="ARBA00047984"/>
    </source>
</evidence>